<gene>
    <name evidence="3" type="ORF">PV05_11538</name>
</gene>
<organism evidence="3 4">
    <name type="scientific">Exophiala xenobiotica</name>
    <dbReference type="NCBI Taxonomy" id="348802"/>
    <lineage>
        <taxon>Eukaryota</taxon>
        <taxon>Fungi</taxon>
        <taxon>Dikarya</taxon>
        <taxon>Ascomycota</taxon>
        <taxon>Pezizomycotina</taxon>
        <taxon>Eurotiomycetes</taxon>
        <taxon>Chaetothyriomycetidae</taxon>
        <taxon>Chaetothyriales</taxon>
        <taxon>Herpotrichiellaceae</taxon>
        <taxon>Exophiala</taxon>
    </lineage>
</organism>
<dbReference type="RefSeq" id="XP_013310487.1">
    <property type="nucleotide sequence ID" value="XM_013455033.1"/>
</dbReference>
<dbReference type="GeneID" id="25333446"/>
<evidence type="ECO:0000313" key="3">
    <source>
        <dbReference type="EMBL" id="KIW49903.1"/>
    </source>
</evidence>
<sequence length="506" mass="55491">MAASISSFTYIPQSVLLGGDLDQESVATRMSWASTRRTTRVEDHAYCLLGIFNINMPLLYGEGERAFIRLQEEIIKVCIDYSLFAWTSYSRTARGLLASAPSAFAKSAGIVPVPGPTSSGDAATVDSEGVHVRLRVKREKEGSGTYLALFPCTKGTTVVGIYLKGEVGACFERGDYANLLFVGQPRLAQFDIVESKICIQQQRVRHHKTCPLQEAAAYGNLAVVNMLLEKGVDPDCYNITTGETPLTSAAGKGHAIIVRKLLEHDAKVIRKTQLGRLPLAIAIRHGHYGTVMILLNHLTHLCGDDDLRKLRSSVMFALHQAHLKVLEVFAEYGGDVARAVLCEPTALNSIKQTDQIPILESLQTGGLDILDALDRGRESFHDILNVLLKYCPDLPYQRIFGGYKPLDRTVTNNDEDAVKLLLQQDAGLDKVELLPISIKLAAARGYDCVLRALMAESEHLKERIVHSDMLRAAIDNGREGVVKLLLEEGLDPAYVDPVGETLLVMG</sequence>
<feature type="domain" description="DUF8212" evidence="2">
    <location>
        <begin position="65"/>
        <end position="91"/>
    </location>
</feature>
<dbReference type="SMART" id="SM00248">
    <property type="entry name" value="ANK"/>
    <property type="match status" value="6"/>
</dbReference>
<dbReference type="HOGENOM" id="CLU_538652_0_0_1"/>
<dbReference type="OrthoDB" id="4120966at2759"/>
<evidence type="ECO:0000256" key="1">
    <source>
        <dbReference type="PROSITE-ProRule" id="PRU00023"/>
    </source>
</evidence>
<dbReference type="Pfam" id="PF26640">
    <property type="entry name" value="DUF8212"/>
    <property type="match status" value="1"/>
</dbReference>
<dbReference type="SUPFAM" id="SSF48403">
    <property type="entry name" value="Ankyrin repeat"/>
    <property type="match status" value="1"/>
</dbReference>
<dbReference type="PANTHER" id="PTHR10622:SF10">
    <property type="entry name" value="HET DOMAIN-CONTAINING PROTEIN"/>
    <property type="match status" value="1"/>
</dbReference>
<dbReference type="STRING" id="348802.A0A0D2E341"/>
<dbReference type="Proteomes" id="UP000054342">
    <property type="component" value="Unassembled WGS sequence"/>
</dbReference>
<protein>
    <recommendedName>
        <fullName evidence="2">DUF8212 domain-containing protein</fullName>
    </recommendedName>
</protein>
<name>A0A0D2E341_9EURO</name>
<dbReference type="Gene3D" id="1.25.40.20">
    <property type="entry name" value="Ankyrin repeat-containing domain"/>
    <property type="match status" value="2"/>
</dbReference>
<dbReference type="PANTHER" id="PTHR10622">
    <property type="entry name" value="HET DOMAIN-CONTAINING PROTEIN"/>
    <property type="match status" value="1"/>
</dbReference>
<dbReference type="EMBL" id="KN847323">
    <property type="protein sequence ID" value="KIW49903.1"/>
    <property type="molecule type" value="Genomic_DNA"/>
</dbReference>
<dbReference type="InterPro" id="IPR002110">
    <property type="entry name" value="Ankyrin_rpt"/>
</dbReference>
<dbReference type="PROSITE" id="PS50088">
    <property type="entry name" value="ANK_REPEAT"/>
    <property type="match status" value="2"/>
</dbReference>
<reference evidence="3 4" key="1">
    <citation type="submission" date="2015-01" db="EMBL/GenBank/DDBJ databases">
        <title>The Genome Sequence of Exophiala xenobiotica CBS118157.</title>
        <authorList>
            <consortium name="The Broad Institute Genomics Platform"/>
            <person name="Cuomo C."/>
            <person name="de Hoog S."/>
            <person name="Gorbushina A."/>
            <person name="Stielow B."/>
            <person name="Teixiera M."/>
            <person name="Abouelleil A."/>
            <person name="Chapman S.B."/>
            <person name="Priest M."/>
            <person name="Young S.K."/>
            <person name="Wortman J."/>
            <person name="Nusbaum C."/>
            <person name="Birren B."/>
        </authorList>
    </citation>
    <scope>NUCLEOTIDE SEQUENCE [LARGE SCALE GENOMIC DNA]</scope>
    <source>
        <strain evidence="3 4">CBS 118157</strain>
    </source>
</reference>
<feature type="repeat" description="ANK" evidence="1">
    <location>
        <begin position="241"/>
        <end position="273"/>
    </location>
</feature>
<dbReference type="AlphaFoldDB" id="A0A0D2E341"/>
<evidence type="ECO:0000313" key="4">
    <source>
        <dbReference type="Proteomes" id="UP000054342"/>
    </source>
</evidence>
<dbReference type="PROSITE" id="PS50297">
    <property type="entry name" value="ANK_REP_REGION"/>
    <property type="match status" value="2"/>
</dbReference>
<feature type="repeat" description="ANK" evidence="1">
    <location>
        <begin position="207"/>
        <end position="239"/>
    </location>
</feature>
<evidence type="ECO:0000259" key="2">
    <source>
        <dbReference type="Pfam" id="PF26640"/>
    </source>
</evidence>
<proteinExistence type="predicted"/>
<dbReference type="InterPro" id="IPR036770">
    <property type="entry name" value="Ankyrin_rpt-contain_sf"/>
</dbReference>
<dbReference type="Pfam" id="PF12796">
    <property type="entry name" value="Ank_2"/>
    <property type="match status" value="1"/>
</dbReference>
<keyword evidence="4" id="KW-1185">Reference proteome</keyword>
<dbReference type="InterPro" id="IPR058525">
    <property type="entry name" value="DUF8212"/>
</dbReference>
<keyword evidence="1" id="KW-0040">ANK repeat</keyword>
<accession>A0A0D2E341</accession>